<proteinExistence type="predicted"/>
<feature type="region of interest" description="Disordered" evidence="1">
    <location>
        <begin position="1"/>
        <end position="80"/>
    </location>
</feature>
<protein>
    <submittedName>
        <fullName evidence="2">Similar to vacuolar invertase 2, GIN2</fullName>
    </submittedName>
</protein>
<evidence type="ECO:0000256" key="1">
    <source>
        <dbReference type="SAM" id="MobiDB-lite"/>
    </source>
</evidence>
<accession>A0A0A9FDJ7</accession>
<reference evidence="2" key="2">
    <citation type="journal article" date="2015" name="Data Brief">
        <title>Shoot transcriptome of the giant reed, Arundo donax.</title>
        <authorList>
            <person name="Barrero R.A."/>
            <person name="Guerrero F.D."/>
            <person name="Moolhuijzen P."/>
            <person name="Goolsby J.A."/>
            <person name="Tidwell J."/>
            <person name="Bellgard S.E."/>
            <person name="Bellgard M.I."/>
        </authorList>
    </citation>
    <scope>NUCLEOTIDE SEQUENCE</scope>
    <source>
        <tissue evidence="2">Shoot tissue taken approximately 20 cm above the soil surface</tissue>
    </source>
</reference>
<sequence length="80" mass="8088">MVLYGATRSRGATPCPATSSTGATSRSPWCRTNGTTSTASGPAPPPSFRTAASLSSTPAPPTSRSRCSASPCRPTPTTRC</sequence>
<name>A0A0A9FDJ7_ARUDO</name>
<organism evidence="2">
    <name type="scientific">Arundo donax</name>
    <name type="common">Giant reed</name>
    <name type="synonym">Donax arundinaceus</name>
    <dbReference type="NCBI Taxonomy" id="35708"/>
    <lineage>
        <taxon>Eukaryota</taxon>
        <taxon>Viridiplantae</taxon>
        <taxon>Streptophyta</taxon>
        <taxon>Embryophyta</taxon>
        <taxon>Tracheophyta</taxon>
        <taxon>Spermatophyta</taxon>
        <taxon>Magnoliopsida</taxon>
        <taxon>Liliopsida</taxon>
        <taxon>Poales</taxon>
        <taxon>Poaceae</taxon>
        <taxon>PACMAD clade</taxon>
        <taxon>Arundinoideae</taxon>
        <taxon>Arundineae</taxon>
        <taxon>Arundo</taxon>
    </lineage>
</organism>
<reference evidence="2" key="1">
    <citation type="submission" date="2014-09" db="EMBL/GenBank/DDBJ databases">
        <authorList>
            <person name="Magalhaes I.L.F."/>
            <person name="Oliveira U."/>
            <person name="Santos F.R."/>
            <person name="Vidigal T.H.D.A."/>
            <person name="Brescovit A.D."/>
            <person name="Santos A.J."/>
        </authorList>
    </citation>
    <scope>NUCLEOTIDE SEQUENCE</scope>
    <source>
        <tissue evidence="2">Shoot tissue taken approximately 20 cm above the soil surface</tissue>
    </source>
</reference>
<dbReference type="EMBL" id="GBRH01187464">
    <property type="protein sequence ID" value="JAE10432.1"/>
    <property type="molecule type" value="Transcribed_RNA"/>
</dbReference>
<dbReference type="AlphaFoldDB" id="A0A0A9FDJ7"/>
<feature type="compositionally biased region" description="Low complexity" evidence="1">
    <location>
        <begin position="49"/>
        <end position="80"/>
    </location>
</feature>
<evidence type="ECO:0000313" key="2">
    <source>
        <dbReference type="EMBL" id="JAE10432.1"/>
    </source>
</evidence>
<feature type="compositionally biased region" description="Polar residues" evidence="1">
    <location>
        <begin position="16"/>
        <end position="33"/>
    </location>
</feature>